<reference evidence="2" key="1">
    <citation type="submission" date="2023-07" db="EMBL/GenBank/DDBJ databases">
        <title>30 novel species of actinomycetes from the DSMZ collection.</title>
        <authorList>
            <person name="Nouioui I."/>
        </authorList>
    </citation>
    <scope>NUCLEOTIDE SEQUENCE [LARGE SCALE GENOMIC DNA]</scope>
    <source>
        <strain evidence="2">DSM 44915</strain>
    </source>
</reference>
<name>A0ABU2JWX9_9ACTN</name>
<protein>
    <submittedName>
        <fullName evidence="1">Uncharacterized protein</fullName>
    </submittedName>
</protein>
<dbReference type="Proteomes" id="UP001183410">
    <property type="component" value="Unassembled WGS sequence"/>
</dbReference>
<organism evidence="1 2">
    <name type="scientific">Streptomyces chisholmiae</name>
    <dbReference type="NCBI Taxonomy" id="3075540"/>
    <lineage>
        <taxon>Bacteria</taxon>
        <taxon>Bacillati</taxon>
        <taxon>Actinomycetota</taxon>
        <taxon>Actinomycetes</taxon>
        <taxon>Kitasatosporales</taxon>
        <taxon>Streptomycetaceae</taxon>
        <taxon>Streptomyces</taxon>
    </lineage>
</organism>
<accession>A0ABU2JWX9</accession>
<comment type="caution">
    <text evidence="1">The sequence shown here is derived from an EMBL/GenBank/DDBJ whole genome shotgun (WGS) entry which is preliminary data.</text>
</comment>
<dbReference type="EMBL" id="JAVREO010000015">
    <property type="protein sequence ID" value="MDT0269244.1"/>
    <property type="molecule type" value="Genomic_DNA"/>
</dbReference>
<keyword evidence="2" id="KW-1185">Reference proteome</keyword>
<evidence type="ECO:0000313" key="2">
    <source>
        <dbReference type="Proteomes" id="UP001183410"/>
    </source>
</evidence>
<dbReference type="RefSeq" id="WP_311669330.1">
    <property type="nucleotide sequence ID" value="NZ_JAVREO010000015.1"/>
</dbReference>
<proteinExistence type="predicted"/>
<sequence>MPPRTNVLLAPVTVTPTKPLTPSHLKGLLWTDVMYRATAPLAEVSYRYSHTTYHVTEQTVGFWEYLDRAHGELDYATLAEEDIGDLYVTYRAADRPQSAGALRPYRDAVEHDGWVHPASERMLRLWAGHYARLGMHDPGLVAHQPPGLGLAEMIDRLAAVGLVLDQRPGGGPVYLDLTRYGMPLRRIVSVDGRPNYLACALRELLPIVPDHDEVVLLHDRELDADYQLLARVLATLGPTVRRVSLGRVPIDGKITSARHGGWRGHTAGALLRAAGEAMAGPVPAPGGPDDGTAALRLGMRLYFIATLGPGQRQSFRHDLLRQCLTTASRLLNRARDAVAGGDEELRGALGRHRRDHTYVDPYRLTCSLLGSRRPAPDPGLLAAVYL</sequence>
<gene>
    <name evidence="1" type="ORF">RM844_23445</name>
</gene>
<evidence type="ECO:0000313" key="1">
    <source>
        <dbReference type="EMBL" id="MDT0269244.1"/>
    </source>
</evidence>